<dbReference type="InterPro" id="IPR000008">
    <property type="entry name" value="C2_dom"/>
</dbReference>
<reference evidence="3 4" key="1">
    <citation type="submission" date="2024-06" db="EMBL/GenBank/DDBJ databases">
        <authorList>
            <person name="Kraege A."/>
            <person name="Thomma B."/>
        </authorList>
    </citation>
    <scope>NUCLEOTIDE SEQUENCE [LARGE SCALE GENOMIC DNA]</scope>
</reference>
<feature type="region of interest" description="Disordered" evidence="1">
    <location>
        <begin position="16"/>
        <end position="74"/>
    </location>
</feature>
<protein>
    <submittedName>
        <fullName evidence="3">G8975 protein</fullName>
    </submittedName>
</protein>
<gene>
    <name evidence="3" type="primary">g8975</name>
    <name evidence="3" type="ORF">VP750_LOCUS8059</name>
</gene>
<dbReference type="PANTHER" id="PTHR47759:SF2">
    <property type="entry name" value="TRIGLYCERIDE LIPASE"/>
    <property type="match status" value="1"/>
</dbReference>
<dbReference type="EMBL" id="CAXHTA020000016">
    <property type="protein sequence ID" value="CAL5226153.1"/>
    <property type="molecule type" value="Genomic_DNA"/>
</dbReference>
<name>A0ABP1G8G4_9CHLO</name>
<feature type="domain" description="C2" evidence="2">
    <location>
        <begin position="116"/>
        <end position="235"/>
    </location>
</feature>
<organism evidence="3 4">
    <name type="scientific">Coccomyxa viridis</name>
    <dbReference type="NCBI Taxonomy" id="1274662"/>
    <lineage>
        <taxon>Eukaryota</taxon>
        <taxon>Viridiplantae</taxon>
        <taxon>Chlorophyta</taxon>
        <taxon>core chlorophytes</taxon>
        <taxon>Trebouxiophyceae</taxon>
        <taxon>Trebouxiophyceae incertae sedis</taxon>
        <taxon>Coccomyxaceae</taxon>
        <taxon>Coccomyxa</taxon>
    </lineage>
</organism>
<keyword evidence="4" id="KW-1185">Reference proteome</keyword>
<evidence type="ECO:0000313" key="4">
    <source>
        <dbReference type="Proteomes" id="UP001497392"/>
    </source>
</evidence>
<evidence type="ECO:0000256" key="1">
    <source>
        <dbReference type="SAM" id="MobiDB-lite"/>
    </source>
</evidence>
<dbReference type="Pfam" id="PF01764">
    <property type="entry name" value="Lipase_3"/>
    <property type="match status" value="1"/>
</dbReference>
<dbReference type="PROSITE" id="PS50004">
    <property type="entry name" value="C2"/>
    <property type="match status" value="1"/>
</dbReference>
<dbReference type="SUPFAM" id="SSF49562">
    <property type="entry name" value="C2 domain (Calcium/lipid-binding domain, CaLB)"/>
    <property type="match status" value="1"/>
</dbReference>
<evidence type="ECO:0000259" key="2">
    <source>
        <dbReference type="PROSITE" id="PS50004"/>
    </source>
</evidence>
<sequence length="732" mass="81419">MQAKLLQRSFACLSSFPRPPSARAPVQHRQQRLQQGTGLQQRPTRVQAAKEAGCKESNKDTKGDDAGSEDNQVVSGRGVNVDDFDLSLACALGACSFEAYHIAYHMHGLKELHPCGAETIYMDPDYLQEVVKGMLRVHVRNAVGLQPQGDKQECNAFVTVAVGPSAGRTLAVKESTEPQWRETLFLYVRDPDNQTLSIYVEHATKEVEDVNVLLGMATVKDFKSLLNGDVIDLEFDLQGEGCSGSIFLSVQYEECEDIDAIESTRAKAAAQFLLDDWAPDSPEWYDESTGTWHYDPYEQENDRITGLKDIQGADMVMQCLSDAQGKLLTEGVDPSRDIWQNWQDLRGSSAEHWYPGGMKVVAFVFNKATSTEAWIYRNNSTREAIVSFRGTSDPKDMMTDAAMSLAAFSPGQRPDSRSPEDVANGLSDEELENGPLGGIFKGIKGIENIRVPRLPFSKKNKKGDRTRALASVEALRNWAKAQAVMLYGVEHDELWVHKGFHDAYQSVKPRILDIMAEIVGECVNDPEKRPGPLKRVGDQISGKADDERWRIFVTGHSMGGSKATLCAYELAAHEWENVPAPHVTMVSFGQPRVGNLPFAEDYDKVVPDSWRIKNSNDFVTRIPSLLGYQHIGVEVQLFPDGSLTVSRESSDDTREGTFITDILPKIKEGAFGDDKEARAEFEELARAEMDVWKSMVSGKAIQEHMEDVYHDMIKGCKDRANGGKPCIKNLEQ</sequence>
<dbReference type="InterPro" id="IPR029058">
    <property type="entry name" value="AB_hydrolase_fold"/>
</dbReference>
<dbReference type="Pfam" id="PF00168">
    <property type="entry name" value="C2"/>
    <property type="match status" value="1"/>
</dbReference>
<accession>A0ABP1G8G4</accession>
<dbReference type="Proteomes" id="UP001497392">
    <property type="component" value="Unassembled WGS sequence"/>
</dbReference>
<feature type="compositionally biased region" description="Basic and acidic residues" evidence="1">
    <location>
        <begin position="52"/>
        <end position="65"/>
    </location>
</feature>
<dbReference type="CDD" id="cd00030">
    <property type="entry name" value="C2"/>
    <property type="match status" value="1"/>
</dbReference>
<dbReference type="SMART" id="SM00239">
    <property type="entry name" value="C2"/>
    <property type="match status" value="1"/>
</dbReference>
<dbReference type="PANTHER" id="PTHR47759">
    <property type="entry name" value="OS04G0509100 PROTEIN"/>
    <property type="match status" value="1"/>
</dbReference>
<feature type="region of interest" description="Disordered" evidence="1">
    <location>
        <begin position="408"/>
        <end position="429"/>
    </location>
</feature>
<dbReference type="SUPFAM" id="SSF53474">
    <property type="entry name" value="alpha/beta-Hydrolases"/>
    <property type="match status" value="1"/>
</dbReference>
<dbReference type="InterPro" id="IPR002921">
    <property type="entry name" value="Fungal_lipase-type"/>
</dbReference>
<dbReference type="InterPro" id="IPR035892">
    <property type="entry name" value="C2_domain_sf"/>
</dbReference>
<dbReference type="CDD" id="cd00519">
    <property type="entry name" value="Lipase_3"/>
    <property type="match status" value="1"/>
</dbReference>
<dbReference type="Gene3D" id="3.40.50.1820">
    <property type="entry name" value="alpha/beta hydrolase"/>
    <property type="match status" value="1"/>
</dbReference>
<comment type="caution">
    <text evidence="3">The sequence shown here is derived from an EMBL/GenBank/DDBJ whole genome shotgun (WGS) entry which is preliminary data.</text>
</comment>
<dbReference type="Gene3D" id="2.60.40.150">
    <property type="entry name" value="C2 domain"/>
    <property type="match status" value="1"/>
</dbReference>
<proteinExistence type="predicted"/>
<feature type="compositionally biased region" description="Low complexity" evidence="1">
    <location>
        <begin position="23"/>
        <end position="45"/>
    </location>
</feature>
<evidence type="ECO:0000313" key="3">
    <source>
        <dbReference type="EMBL" id="CAL5226153.1"/>
    </source>
</evidence>